<evidence type="ECO:0000313" key="2">
    <source>
        <dbReference type="EMBL" id="MBV7272671.1"/>
    </source>
</evidence>
<gene>
    <name evidence="2" type="ORF">I6U48_07025</name>
</gene>
<sequence length="293" mass="33676">MQPLNNWSLDILYDKSTEILNYVKKYHHINFVVLGDSHLICNKIEDNKYVLDSNGKQYKKILNHILKNKKINPMFIIHGGDTVNAGDNVNSFAAFVEITKNILSNAKLPIFSSIGNHDYDRHNVSSTNFQSYIGPKRGIINIPGTHLKYIYLNTHYSDAPLNNYKSKFGEKDINLLLNESKIINNKYHYIIDFHAPLSSSSSILKFNDHELSSLETSKFLNSIKGLNILGIFCHHKHISYKTKINVNTSNKSIRYILSGCGGNHNNNENFSYYYVTINTKNYKIVYCKKYLVL</sequence>
<keyword evidence="3" id="KW-1185">Reference proteome</keyword>
<evidence type="ECO:0000313" key="3">
    <source>
        <dbReference type="Proteomes" id="UP000694308"/>
    </source>
</evidence>
<organism evidence="2 3">
    <name type="scientific">Clostridium thailandense</name>
    <dbReference type="NCBI Taxonomy" id="2794346"/>
    <lineage>
        <taxon>Bacteria</taxon>
        <taxon>Bacillati</taxon>
        <taxon>Bacillota</taxon>
        <taxon>Clostridia</taxon>
        <taxon>Eubacteriales</taxon>
        <taxon>Clostridiaceae</taxon>
        <taxon>Clostridium</taxon>
    </lineage>
</organism>
<dbReference type="GO" id="GO:0016787">
    <property type="term" value="F:hydrolase activity"/>
    <property type="evidence" value="ECO:0007669"/>
    <property type="project" value="InterPro"/>
</dbReference>
<evidence type="ECO:0000259" key="1">
    <source>
        <dbReference type="Pfam" id="PF00149"/>
    </source>
</evidence>
<dbReference type="Proteomes" id="UP000694308">
    <property type="component" value="Unassembled WGS sequence"/>
</dbReference>
<dbReference type="RefSeq" id="WP_218319707.1">
    <property type="nucleotide sequence ID" value="NZ_JAEEGC010000029.1"/>
</dbReference>
<name>A0A949TVK5_9CLOT</name>
<proteinExistence type="predicted"/>
<dbReference type="InterPro" id="IPR051918">
    <property type="entry name" value="STPP_CPPED1"/>
</dbReference>
<feature type="domain" description="Calcineurin-like phosphoesterase" evidence="1">
    <location>
        <begin position="30"/>
        <end position="212"/>
    </location>
</feature>
<dbReference type="EMBL" id="JAEEGC010000029">
    <property type="protein sequence ID" value="MBV7272671.1"/>
    <property type="molecule type" value="Genomic_DNA"/>
</dbReference>
<dbReference type="AlphaFoldDB" id="A0A949TVK5"/>
<accession>A0A949TVK5</accession>
<reference evidence="2" key="1">
    <citation type="submission" date="2020-12" db="EMBL/GenBank/DDBJ databases">
        <title>Clostridium thailandense sp. nov., a novel acetogenic bacterium isolated from peat land soil in Thailand.</title>
        <authorList>
            <person name="Chaikitkaew S."/>
            <person name="Birkeland N.K."/>
        </authorList>
    </citation>
    <scope>NUCLEOTIDE SEQUENCE</scope>
    <source>
        <strain evidence="2">PL3</strain>
    </source>
</reference>
<protein>
    <submittedName>
        <fullName evidence="2">Metallophosphoesterase</fullName>
    </submittedName>
</protein>
<dbReference type="Pfam" id="PF00149">
    <property type="entry name" value="Metallophos"/>
    <property type="match status" value="1"/>
</dbReference>
<dbReference type="PANTHER" id="PTHR43143">
    <property type="entry name" value="METALLOPHOSPHOESTERASE, CALCINEURIN SUPERFAMILY"/>
    <property type="match status" value="1"/>
</dbReference>
<dbReference type="InterPro" id="IPR004843">
    <property type="entry name" value="Calcineurin-like_PHP"/>
</dbReference>
<comment type="caution">
    <text evidence="2">The sequence shown here is derived from an EMBL/GenBank/DDBJ whole genome shotgun (WGS) entry which is preliminary data.</text>
</comment>
<dbReference type="PANTHER" id="PTHR43143:SF1">
    <property type="entry name" value="SERINE_THREONINE-PROTEIN PHOSPHATASE CPPED1"/>
    <property type="match status" value="1"/>
</dbReference>